<evidence type="ECO:0000313" key="2">
    <source>
        <dbReference type="EMBL" id="KCW74162.1"/>
    </source>
</evidence>
<feature type="compositionally biased region" description="Basic and acidic residues" evidence="1">
    <location>
        <begin position="34"/>
        <end position="49"/>
    </location>
</feature>
<gene>
    <name evidence="2" type="ORF">EUGRSUZ_E02799</name>
</gene>
<proteinExistence type="predicted"/>
<reference evidence="2" key="1">
    <citation type="submission" date="2013-07" db="EMBL/GenBank/DDBJ databases">
        <title>The genome of Eucalyptus grandis.</title>
        <authorList>
            <person name="Schmutz J."/>
            <person name="Hayes R."/>
            <person name="Myburg A."/>
            <person name="Tuskan G."/>
            <person name="Grattapaglia D."/>
            <person name="Rokhsar D.S."/>
        </authorList>
    </citation>
    <scope>NUCLEOTIDE SEQUENCE</scope>
    <source>
        <tissue evidence="2">Leaf extractions</tissue>
    </source>
</reference>
<accession>A0A059C725</accession>
<sequence length="66" mass="7575">MPIINLEMRKAETDPPNCTLDESTCKQQAKKKKGISERIKYSQRKEKNLHQFLPILDSTTSSQAEP</sequence>
<feature type="region of interest" description="Disordered" evidence="1">
    <location>
        <begin position="12"/>
        <end position="66"/>
    </location>
</feature>
<dbReference type="EMBL" id="KK198757">
    <property type="protein sequence ID" value="KCW74162.1"/>
    <property type="molecule type" value="Genomic_DNA"/>
</dbReference>
<organism evidence="2">
    <name type="scientific">Eucalyptus grandis</name>
    <name type="common">Flooded gum</name>
    <dbReference type="NCBI Taxonomy" id="71139"/>
    <lineage>
        <taxon>Eukaryota</taxon>
        <taxon>Viridiplantae</taxon>
        <taxon>Streptophyta</taxon>
        <taxon>Embryophyta</taxon>
        <taxon>Tracheophyta</taxon>
        <taxon>Spermatophyta</taxon>
        <taxon>Magnoliopsida</taxon>
        <taxon>eudicotyledons</taxon>
        <taxon>Gunneridae</taxon>
        <taxon>Pentapetalae</taxon>
        <taxon>rosids</taxon>
        <taxon>malvids</taxon>
        <taxon>Myrtales</taxon>
        <taxon>Myrtaceae</taxon>
        <taxon>Myrtoideae</taxon>
        <taxon>Eucalypteae</taxon>
        <taxon>Eucalyptus</taxon>
    </lineage>
</organism>
<name>A0A059C725_EUCGR</name>
<dbReference type="Gramene" id="KCW74162">
    <property type="protein sequence ID" value="KCW74162"/>
    <property type="gene ID" value="EUGRSUZ_E02799"/>
</dbReference>
<dbReference type="InParanoid" id="A0A059C725"/>
<dbReference type="AlphaFoldDB" id="A0A059C725"/>
<feature type="compositionally biased region" description="Polar residues" evidence="1">
    <location>
        <begin position="57"/>
        <end position="66"/>
    </location>
</feature>
<protein>
    <submittedName>
        <fullName evidence="2">Uncharacterized protein</fullName>
    </submittedName>
</protein>
<evidence type="ECO:0000256" key="1">
    <source>
        <dbReference type="SAM" id="MobiDB-lite"/>
    </source>
</evidence>